<evidence type="ECO:0000313" key="1">
    <source>
        <dbReference type="EMBL" id="KAH7907728.1"/>
    </source>
</evidence>
<keyword evidence="2" id="KW-1185">Reference proteome</keyword>
<dbReference type="EMBL" id="MU267877">
    <property type="protein sequence ID" value="KAH7907728.1"/>
    <property type="molecule type" value="Genomic_DNA"/>
</dbReference>
<comment type="caution">
    <text evidence="1">The sequence shown here is derived from an EMBL/GenBank/DDBJ whole genome shotgun (WGS) entry which is preliminary data.</text>
</comment>
<accession>A0ACB8A3W9</accession>
<organism evidence="1 2">
    <name type="scientific">Hygrophoropsis aurantiaca</name>
    <dbReference type="NCBI Taxonomy" id="72124"/>
    <lineage>
        <taxon>Eukaryota</taxon>
        <taxon>Fungi</taxon>
        <taxon>Dikarya</taxon>
        <taxon>Basidiomycota</taxon>
        <taxon>Agaricomycotina</taxon>
        <taxon>Agaricomycetes</taxon>
        <taxon>Agaricomycetidae</taxon>
        <taxon>Boletales</taxon>
        <taxon>Coniophorineae</taxon>
        <taxon>Hygrophoropsidaceae</taxon>
        <taxon>Hygrophoropsis</taxon>
    </lineage>
</organism>
<name>A0ACB8A3W9_9AGAM</name>
<reference evidence="1" key="1">
    <citation type="journal article" date="2021" name="New Phytol.">
        <title>Evolutionary innovations through gain and loss of genes in the ectomycorrhizal Boletales.</title>
        <authorList>
            <person name="Wu G."/>
            <person name="Miyauchi S."/>
            <person name="Morin E."/>
            <person name="Kuo A."/>
            <person name="Drula E."/>
            <person name="Varga T."/>
            <person name="Kohler A."/>
            <person name="Feng B."/>
            <person name="Cao Y."/>
            <person name="Lipzen A."/>
            <person name="Daum C."/>
            <person name="Hundley H."/>
            <person name="Pangilinan J."/>
            <person name="Johnson J."/>
            <person name="Barry K."/>
            <person name="LaButti K."/>
            <person name="Ng V."/>
            <person name="Ahrendt S."/>
            <person name="Min B."/>
            <person name="Choi I.G."/>
            <person name="Park H."/>
            <person name="Plett J.M."/>
            <person name="Magnuson J."/>
            <person name="Spatafora J.W."/>
            <person name="Nagy L.G."/>
            <person name="Henrissat B."/>
            <person name="Grigoriev I.V."/>
            <person name="Yang Z.L."/>
            <person name="Xu J."/>
            <person name="Martin F.M."/>
        </authorList>
    </citation>
    <scope>NUCLEOTIDE SEQUENCE</scope>
    <source>
        <strain evidence="1">ATCC 28755</strain>
    </source>
</reference>
<gene>
    <name evidence="1" type="ORF">BJ138DRAFT_1128960</name>
</gene>
<proteinExistence type="predicted"/>
<dbReference type="Proteomes" id="UP000790377">
    <property type="component" value="Unassembled WGS sequence"/>
</dbReference>
<protein>
    <submittedName>
        <fullName evidence="1">Uncharacterized protein</fullName>
    </submittedName>
</protein>
<evidence type="ECO:0000313" key="2">
    <source>
        <dbReference type="Proteomes" id="UP000790377"/>
    </source>
</evidence>
<sequence>MTQNLFQQVTWEARSQISRLKQDRLCWRISGAWVVEEARGHALKARELERGVRGLWGGLSVQRSVQPSPVATQPSVSHTNTGSEQDAIHRNDASPSRISRLLEEHGEASSNTPNPSYPTFSDNRL</sequence>